<feature type="compositionally biased region" description="Acidic residues" evidence="1">
    <location>
        <begin position="119"/>
        <end position="139"/>
    </location>
</feature>
<accession>A0A7S1ZT44</accession>
<feature type="region of interest" description="Disordered" evidence="1">
    <location>
        <begin position="103"/>
        <end position="139"/>
    </location>
</feature>
<organism evidence="2">
    <name type="scientific">Trieres chinensis</name>
    <name type="common">Marine centric diatom</name>
    <name type="synonym">Odontella sinensis</name>
    <dbReference type="NCBI Taxonomy" id="1514140"/>
    <lineage>
        <taxon>Eukaryota</taxon>
        <taxon>Sar</taxon>
        <taxon>Stramenopiles</taxon>
        <taxon>Ochrophyta</taxon>
        <taxon>Bacillariophyta</taxon>
        <taxon>Mediophyceae</taxon>
        <taxon>Biddulphiophycidae</taxon>
        <taxon>Eupodiscales</taxon>
        <taxon>Parodontellaceae</taxon>
        <taxon>Trieres</taxon>
    </lineage>
</organism>
<gene>
    <name evidence="2" type="ORF">OSIN01602_LOCUS14443</name>
</gene>
<dbReference type="EMBL" id="HBGO01025091">
    <property type="protein sequence ID" value="CAD9348282.1"/>
    <property type="molecule type" value="Transcribed_RNA"/>
</dbReference>
<name>A0A7S1ZT44_TRICV</name>
<reference evidence="2" key="1">
    <citation type="submission" date="2021-01" db="EMBL/GenBank/DDBJ databases">
        <authorList>
            <person name="Corre E."/>
            <person name="Pelletier E."/>
            <person name="Niang G."/>
            <person name="Scheremetjew M."/>
            <person name="Finn R."/>
            <person name="Kale V."/>
            <person name="Holt S."/>
            <person name="Cochrane G."/>
            <person name="Meng A."/>
            <person name="Brown T."/>
            <person name="Cohen L."/>
        </authorList>
    </citation>
    <scope>NUCLEOTIDE SEQUENCE</scope>
    <source>
        <strain evidence="2">Grunow 1884</strain>
    </source>
</reference>
<evidence type="ECO:0000256" key="1">
    <source>
        <dbReference type="SAM" id="MobiDB-lite"/>
    </source>
</evidence>
<evidence type="ECO:0000313" key="2">
    <source>
        <dbReference type="EMBL" id="CAD9348282.1"/>
    </source>
</evidence>
<dbReference type="PROSITE" id="PS00018">
    <property type="entry name" value="EF_HAND_1"/>
    <property type="match status" value="1"/>
</dbReference>
<dbReference type="InterPro" id="IPR018247">
    <property type="entry name" value="EF_Hand_1_Ca_BS"/>
</dbReference>
<proteinExistence type="predicted"/>
<dbReference type="AlphaFoldDB" id="A0A7S1ZT44"/>
<protein>
    <submittedName>
        <fullName evidence="2">Uncharacterized protein</fullName>
    </submittedName>
</protein>
<sequence length="139" mass="15494">MESQNGSVEAYLEQVEQQRVVLADIKKEYRNSLTNNVIELMFRADVNNDHTIDAEEVDGLMDDLKSLCGITFDREKFRGIVNGSGGSLECVIRTVKTMMDRDNEAYEKGNGNKNSLFANEDDDSLSDDLGDEEEGMGTA</sequence>